<protein>
    <submittedName>
        <fullName evidence="1">Uncharacterized protein</fullName>
    </submittedName>
</protein>
<keyword evidence="2" id="KW-1185">Reference proteome</keyword>
<dbReference type="AlphaFoldDB" id="G8LZ04"/>
<dbReference type="KEGG" id="ccl:Clocl_2371"/>
<dbReference type="EMBL" id="CP003065">
    <property type="protein sequence ID" value="AEV68948.1"/>
    <property type="molecule type" value="Genomic_DNA"/>
</dbReference>
<proteinExistence type="predicted"/>
<dbReference type="Proteomes" id="UP000005435">
    <property type="component" value="Chromosome"/>
</dbReference>
<organism evidence="1 2">
    <name type="scientific">Acetivibrio clariflavus (strain DSM 19732 / NBRC 101661 / EBR45)</name>
    <name type="common">Clostridium clariflavum</name>
    <dbReference type="NCBI Taxonomy" id="720554"/>
    <lineage>
        <taxon>Bacteria</taxon>
        <taxon>Bacillati</taxon>
        <taxon>Bacillota</taxon>
        <taxon>Clostridia</taxon>
        <taxon>Eubacteriales</taxon>
        <taxon>Oscillospiraceae</taxon>
        <taxon>Acetivibrio</taxon>
    </lineage>
</organism>
<gene>
    <name evidence="1" type="ordered locus">Clocl_2371</name>
</gene>
<reference evidence="2" key="1">
    <citation type="submission" date="2011-12" db="EMBL/GenBank/DDBJ databases">
        <title>Complete sequence of Clostridium clariflavum DSM 19732.</title>
        <authorList>
            <consortium name="US DOE Joint Genome Institute"/>
            <person name="Lucas S."/>
            <person name="Han J."/>
            <person name="Lapidus A."/>
            <person name="Cheng J.-F."/>
            <person name="Goodwin L."/>
            <person name="Pitluck S."/>
            <person name="Peters L."/>
            <person name="Teshima H."/>
            <person name="Detter J.C."/>
            <person name="Han C."/>
            <person name="Tapia R."/>
            <person name="Land M."/>
            <person name="Hauser L."/>
            <person name="Kyrpides N."/>
            <person name="Ivanova N."/>
            <person name="Pagani I."/>
            <person name="Kitzmiller T."/>
            <person name="Lynd L."/>
            <person name="Izquierdo J."/>
            <person name="Woyke T."/>
        </authorList>
    </citation>
    <scope>NUCLEOTIDE SEQUENCE [LARGE SCALE GENOMIC DNA]</scope>
    <source>
        <strain evidence="2">DSM 19732 / NBRC 101661 / EBR45</strain>
    </source>
</reference>
<evidence type="ECO:0000313" key="1">
    <source>
        <dbReference type="EMBL" id="AEV68948.1"/>
    </source>
</evidence>
<sequence length="71" mass="8281">MDINTNGQKSNVDRSEEMENVNKAAEDYLIKATTDRWCLRCGTKLIFDDYDSGYVIRYEINDCLYVTFRGV</sequence>
<evidence type="ECO:0000313" key="2">
    <source>
        <dbReference type="Proteomes" id="UP000005435"/>
    </source>
</evidence>
<dbReference type="OrthoDB" id="9800855at2"/>
<dbReference type="HOGENOM" id="CLU_2732858_0_0_9"/>
<name>G8LZ04_ACECE</name>
<reference evidence="1 2" key="2">
    <citation type="journal article" date="2012" name="Stand. Genomic Sci.">
        <title>Complete Genome Sequence of Clostridium clariflavum DSM 19732.</title>
        <authorList>
            <person name="Izquierdo J.A."/>
            <person name="Goodwin L."/>
            <person name="Davenport K.W."/>
            <person name="Teshima H."/>
            <person name="Bruce D."/>
            <person name="Detter C."/>
            <person name="Tapia R."/>
            <person name="Han S."/>
            <person name="Land M."/>
            <person name="Hauser L."/>
            <person name="Jeffries C.D."/>
            <person name="Han J."/>
            <person name="Pitluck S."/>
            <person name="Nolan M."/>
            <person name="Chen A."/>
            <person name="Huntemann M."/>
            <person name="Mavromatis K."/>
            <person name="Mikhailova N."/>
            <person name="Liolios K."/>
            <person name="Woyke T."/>
            <person name="Lynd L.R."/>
        </authorList>
    </citation>
    <scope>NUCLEOTIDE SEQUENCE [LARGE SCALE GENOMIC DNA]</scope>
    <source>
        <strain evidence="2">DSM 19732 / NBRC 101661 / EBR45</strain>
    </source>
</reference>
<accession>G8LZ04</accession>
<dbReference type="RefSeq" id="WP_014255517.1">
    <property type="nucleotide sequence ID" value="NC_016627.1"/>
</dbReference>